<dbReference type="GO" id="GO:0003676">
    <property type="term" value="F:nucleic acid binding"/>
    <property type="evidence" value="ECO:0007669"/>
    <property type="project" value="InterPro"/>
</dbReference>
<dbReference type="InterPro" id="IPR036875">
    <property type="entry name" value="Znf_CCHC_sf"/>
</dbReference>
<evidence type="ECO:0000313" key="2">
    <source>
        <dbReference type="EMBL" id="RYR57089.1"/>
    </source>
</evidence>
<organism evidence="2 3">
    <name type="scientific">Arachis hypogaea</name>
    <name type="common">Peanut</name>
    <dbReference type="NCBI Taxonomy" id="3818"/>
    <lineage>
        <taxon>Eukaryota</taxon>
        <taxon>Viridiplantae</taxon>
        <taxon>Streptophyta</taxon>
        <taxon>Embryophyta</taxon>
        <taxon>Tracheophyta</taxon>
        <taxon>Spermatophyta</taxon>
        <taxon>Magnoliopsida</taxon>
        <taxon>eudicotyledons</taxon>
        <taxon>Gunneridae</taxon>
        <taxon>Pentapetalae</taxon>
        <taxon>rosids</taxon>
        <taxon>fabids</taxon>
        <taxon>Fabales</taxon>
        <taxon>Fabaceae</taxon>
        <taxon>Papilionoideae</taxon>
        <taxon>50 kb inversion clade</taxon>
        <taxon>dalbergioids sensu lato</taxon>
        <taxon>Dalbergieae</taxon>
        <taxon>Pterocarpus clade</taxon>
        <taxon>Arachis</taxon>
    </lineage>
</organism>
<comment type="caution">
    <text evidence="2">The sequence shown here is derived from an EMBL/GenBank/DDBJ whole genome shotgun (WGS) entry which is preliminary data.</text>
</comment>
<dbReference type="EMBL" id="SDMP01000005">
    <property type="protein sequence ID" value="RYR57089.1"/>
    <property type="molecule type" value="Genomic_DNA"/>
</dbReference>
<reference evidence="2 3" key="1">
    <citation type="submission" date="2019-01" db="EMBL/GenBank/DDBJ databases">
        <title>Sequencing of cultivated peanut Arachis hypogaea provides insights into genome evolution and oil improvement.</title>
        <authorList>
            <person name="Chen X."/>
        </authorList>
    </citation>
    <scope>NUCLEOTIDE SEQUENCE [LARGE SCALE GENOMIC DNA]</scope>
    <source>
        <strain evidence="3">cv. Fuhuasheng</strain>
        <tissue evidence="2">Leaves</tissue>
    </source>
</reference>
<name>A0A445D1J9_ARAHY</name>
<accession>A0A445D1J9</accession>
<sequence length="118" mass="14108">MDVDSEKSDEEYVVDSNKNGSFEDDDEQKFIPETPIEAMFKVYEVEFPPIQNEKLWPEWYETRLRPNLAMHKKATERPVFTRFHNEIDEIERIEKRCGLCKQTGHTRKRCPNKPTEDT</sequence>
<gene>
    <name evidence="2" type="ORF">Ahy_A05g022823</name>
</gene>
<protein>
    <recommendedName>
        <fullName evidence="4">CCHC-type domain-containing protein</fullName>
    </recommendedName>
</protein>
<keyword evidence="3" id="KW-1185">Reference proteome</keyword>
<evidence type="ECO:0000313" key="3">
    <source>
        <dbReference type="Proteomes" id="UP000289738"/>
    </source>
</evidence>
<dbReference type="GO" id="GO:0008270">
    <property type="term" value="F:zinc ion binding"/>
    <property type="evidence" value="ECO:0007669"/>
    <property type="project" value="InterPro"/>
</dbReference>
<proteinExistence type="predicted"/>
<evidence type="ECO:0008006" key="4">
    <source>
        <dbReference type="Google" id="ProtNLM"/>
    </source>
</evidence>
<dbReference type="AlphaFoldDB" id="A0A445D1J9"/>
<dbReference type="SUPFAM" id="SSF57756">
    <property type="entry name" value="Retrovirus zinc finger-like domains"/>
    <property type="match status" value="1"/>
</dbReference>
<dbReference type="Proteomes" id="UP000289738">
    <property type="component" value="Chromosome A05"/>
</dbReference>
<feature type="region of interest" description="Disordered" evidence="1">
    <location>
        <begin position="1"/>
        <end position="28"/>
    </location>
</feature>
<evidence type="ECO:0000256" key="1">
    <source>
        <dbReference type="SAM" id="MobiDB-lite"/>
    </source>
</evidence>